<protein>
    <submittedName>
        <fullName evidence="3">Uncharacterized protein</fullName>
    </submittedName>
</protein>
<evidence type="ECO:0000256" key="1">
    <source>
        <dbReference type="SAM" id="MobiDB-lite"/>
    </source>
</evidence>
<organism evidence="3 4">
    <name type="scientific">Myriangium duriaei CBS 260.36</name>
    <dbReference type="NCBI Taxonomy" id="1168546"/>
    <lineage>
        <taxon>Eukaryota</taxon>
        <taxon>Fungi</taxon>
        <taxon>Dikarya</taxon>
        <taxon>Ascomycota</taxon>
        <taxon>Pezizomycotina</taxon>
        <taxon>Dothideomycetes</taxon>
        <taxon>Dothideomycetidae</taxon>
        <taxon>Myriangiales</taxon>
        <taxon>Myriangiaceae</taxon>
        <taxon>Myriangium</taxon>
    </lineage>
</organism>
<gene>
    <name evidence="3" type="ORF">K461DRAFT_297855</name>
</gene>
<reference evidence="3" key="1">
    <citation type="journal article" date="2020" name="Stud. Mycol.">
        <title>101 Dothideomycetes genomes: a test case for predicting lifestyles and emergence of pathogens.</title>
        <authorList>
            <person name="Haridas S."/>
            <person name="Albert R."/>
            <person name="Binder M."/>
            <person name="Bloem J."/>
            <person name="Labutti K."/>
            <person name="Salamov A."/>
            <person name="Andreopoulos B."/>
            <person name="Baker S."/>
            <person name="Barry K."/>
            <person name="Bills G."/>
            <person name="Bluhm B."/>
            <person name="Cannon C."/>
            <person name="Castanera R."/>
            <person name="Culley D."/>
            <person name="Daum C."/>
            <person name="Ezra D."/>
            <person name="Gonzalez J."/>
            <person name="Henrissat B."/>
            <person name="Kuo A."/>
            <person name="Liang C."/>
            <person name="Lipzen A."/>
            <person name="Lutzoni F."/>
            <person name="Magnuson J."/>
            <person name="Mondo S."/>
            <person name="Nolan M."/>
            <person name="Ohm R."/>
            <person name="Pangilinan J."/>
            <person name="Park H.-J."/>
            <person name="Ramirez L."/>
            <person name="Alfaro M."/>
            <person name="Sun H."/>
            <person name="Tritt A."/>
            <person name="Yoshinaga Y."/>
            <person name="Zwiers L.-H."/>
            <person name="Turgeon B."/>
            <person name="Goodwin S."/>
            <person name="Spatafora J."/>
            <person name="Crous P."/>
            <person name="Grigoriev I."/>
        </authorList>
    </citation>
    <scope>NUCLEOTIDE SEQUENCE</scope>
    <source>
        <strain evidence="3">CBS 260.36</strain>
    </source>
</reference>
<dbReference type="PANTHER" id="PTHR35394">
    <property type="entry name" value="DUF3176 DOMAIN-CONTAINING PROTEIN"/>
    <property type="match status" value="1"/>
</dbReference>
<accession>A0A9P4IV52</accession>
<dbReference type="AlphaFoldDB" id="A0A9P4IV52"/>
<feature type="transmembrane region" description="Helical" evidence="2">
    <location>
        <begin position="133"/>
        <end position="155"/>
    </location>
</feature>
<proteinExistence type="predicted"/>
<dbReference type="Pfam" id="PF11374">
    <property type="entry name" value="DUF3176"/>
    <property type="match status" value="1"/>
</dbReference>
<dbReference type="OrthoDB" id="5376804at2759"/>
<keyword evidence="2" id="KW-1133">Transmembrane helix</keyword>
<evidence type="ECO:0000313" key="3">
    <source>
        <dbReference type="EMBL" id="KAF2148442.1"/>
    </source>
</evidence>
<feature type="transmembrane region" description="Helical" evidence="2">
    <location>
        <begin position="200"/>
        <end position="219"/>
    </location>
</feature>
<sequence length="538" mass="59489">MSQATTSFSLSRPNAKHETADASEALSYPELLSLDSDLFQSSQDLTLIDNFSERQHDETADTEKDDDPNCSITTNEVNGFGDLRSRIQRLQLWVNRKWAYEIFSCVINLIACVLLLVYLYSSNYQPSAEGPHAITINLVVALLTTLMRGTAMFTVSRCLSQLKWNLFVDVQRLSDFDQIDSASRGPWGSFLILFGTRKHGLIYIGAIITIITFALGPIAQQLVTYEVCYRTDPPRISQAFIPRIGTFNTSAATQQDVPDLEARLLFSLKNDGTLIDILKPDCITGNCTFGGPNGSFQNLAMEYGCTDVSSRISSVPSSESLKIGVQYRINGSSNLDTLGTSSPYLDSTIVLRSFNSKKEHGQPGWTEWPDSWIQFTTLMYNNGPIPVAFQCTFWPSVRTVNATIVSGTLKENVLRTEALTVVGSNHLMLDFPQYAHYSSASLQRGVSSPCYNSTTPGSGQIIAINNTDSRIYDWHHDDRYSNGSTLNISYADPACVFYIPYGTLSGFSRIADSIFTGSVNMSVNPHLSIHGPFNDTLP</sequence>
<dbReference type="PANTHER" id="PTHR35394:SF5">
    <property type="entry name" value="DUF3176 DOMAIN-CONTAINING PROTEIN"/>
    <property type="match status" value="1"/>
</dbReference>
<dbReference type="InterPro" id="IPR021514">
    <property type="entry name" value="DUF3176"/>
</dbReference>
<evidence type="ECO:0000313" key="4">
    <source>
        <dbReference type="Proteomes" id="UP000799439"/>
    </source>
</evidence>
<name>A0A9P4IV52_9PEZI</name>
<dbReference type="Proteomes" id="UP000799439">
    <property type="component" value="Unassembled WGS sequence"/>
</dbReference>
<keyword evidence="2" id="KW-0812">Transmembrane</keyword>
<evidence type="ECO:0000256" key="2">
    <source>
        <dbReference type="SAM" id="Phobius"/>
    </source>
</evidence>
<dbReference type="EMBL" id="ML996093">
    <property type="protein sequence ID" value="KAF2148442.1"/>
    <property type="molecule type" value="Genomic_DNA"/>
</dbReference>
<keyword evidence="2" id="KW-0472">Membrane</keyword>
<feature type="transmembrane region" description="Helical" evidence="2">
    <location>
        <begin position="98"/>
        <end position="121"/>
    </location>
</feature>
<comment type="caution">
    <text evidence="3">The sequence shown here is derived from an EMBL/GenBank/DDBJ whole genome shotgun (WGS) entry which is preliminary data.</text>
</comment>
<feature type="region of interest" description="Disordered" evidence="1">
    <location>
        <begin position="1"/>
        <end position="22"/>
    </location>
</feature>
<feature type="compositionally biased region" description="Polar residues" evidence="1">
    <location>
        <begin position="1"/>
        <end position="12"/>
    </location>
</feature>
<keyword evidence="4" id="KW-1185">Reference proteome</keyword>